<dbReference type="Proteomes" id="UP000006672">
    <property type="component" value="Unassembled WGS sequence"/>
</dbReference>
<reference evidence="4" key="4">
    <citation type="submission" date="2019-12" db="UniProtKB">
        <authorList>
            <consortium name="WormBaseParasite"/>
        </authorList>
    </citation>
    <scope>IDENTIFICATION</scope>
</reference>
<proteinExistence type="predicted"/>
<accession>A0A4E9FNA5</accession>
<keyword evidence="3" id="KW-1185">Reference proteome</keyword>
<evidence type="ECO:0000313" key="2">
    <source>
        <dbReference type="EMBL" id="VIO98462.1"/>
    </source>
</evidence>
<gene>
    <name evidence="2 5" type="ORF">Bm1339</name>
    <name evidence="2" type="ORF">BM_BM1339</name>
    <name evidence="1" type="ORF">BM_Bm1339</name>
</gene>
<evidence type="ECO:0000313" key="4">
    <source>
        <dbReference type="WBParaSite" id="Bm1339.1"/>
    </source>
</evidence>
<reference evidence="1 3" key="1">
    <citation type="journal article" date="2007" name="Science">
        <title>Draft genome of the filarial nematode parasite Brugia malayi.</title>
        <authorList>
            <person name="Ghedin E."/>
            <person name="Wang S."/>
            <person name="Spiro D."/>
            <person name="Caler E."/>
            <person name="Zhao Q."/>
            <person name="Crabtree J."/>
            <person name="Allen J.E."/>
            <person name="Delcher A.L."/>
            <person name="Guiliano D.B."/>
            <person name="Miranda-Saavedra D."/>
            <person name="Angiuoli S.V."/>
            <person name="Creasy T."/>
            <person name="Amedeo P."/>
            <person name="Haas B."/>
            <person name="El-Sayed N.M."/>
            <person name="Wortman J.R."/>
            <person name="Feldblyum T."/>
            <person name="Tallon L."/>
            <person name="Schatz M."/>
            <person name="Shumway M."/>
            <person name="Koo H."/>
            <person name="Salzberg S.L."/>
            <person name="Schobel S."/>
            <person name="Pertea M."/>
            <person name="Pop M."/>
            <person name="White O."/>
            <person name="Barton G.J."/>
            <person name="Carlow C.K."/>
            <person name="Crawford M.J."/>
            <person name="Daub J."/>
            <person name="Dimmic M.W."/>
            <person name="Estes C.F."/>
            <person name="Foster J.M."/>
            <person name="Ganatra M."/>
            <person name="Gregory W.F."/>
            <person name="Johnson N.M."/>
            <person name="Jin J."/>
            <person name="Komuniecki R."/>
            <person name="Korf I."/>
            <person name="Kumar S."/>
            <person name="Laney S."/>
            <person name="Li B.W."/>
            <person name="Li W."/>
            <person name="Lindblom T.H."/>
            <person name="Lustigman S."/>
            <person name="Ma D."/>
            <person name="Maina C.V."/>
            <person name="Martin D.M."/>
            <person name="McCarter J.P."/>
            <person name="McReynolds L."/>
            <person name="Mitreva M."/>
            <person name="Nutman T.B."/>
            <person name="Parkinson J."/>
            <person name="Peregrin-Alvarez J.M."/>
            <person name="Poole C."/>
            <person name="Ren Q."/>
            <person name="Saunders L."/>
            <person name="Sluder A.E."/>
            <person name="Smith K."/>
            <person name="Stanke M."/>
            <person name="Unnasch T.R."/>
            <person name="Ware J."/>
            <person name="Wei A.D."/>
            <person name="Weil G."/>
            <person name="Williams D.J."/>
            <person name="Zhang Y."/>
            <person name="Williams S.A."/>
            <person name="Fraser-Liggett C."/>
            <person name="Slatko B."/>
            <person name="Blaxter M.L."/>
            <person name="Scott A.L."/>
        </authorList>
    </citation>
    <scope>NUCLEOTIDE SEQUENCE</scope>
    <source>
        <strain evidence="1 3">FR3</strain>
    </source>
</reference>
<evidence type="ECO:0000313" key="1">
    <source>
        <dbReference type="EMBL" id="CDP96271.1"/>
    </source>
</evidence>
<dbReference type="WormBase" id="Bm1339">
    <property type="protein sequence ID" value="BM29140"/>
    <property type="gene ID" value="WBGene00221600"/>
</dbReference>
<name>A0A1U7F150_BRUMA</name>
<evidence type="ECO:0000313" key="5">
    <source>
        <dbReference type="WormBase" id="Bm1339"/>
    </source>
</evidence>
<dbReference type="WBParaSite" id="Bm1339.2">
    <property type="protein sequence ID" value="Bm1339.2"/>
    <property type="gene ID" value="WBGene00221600"/>
</dbReference>
<sequence length="34" mass="4045">MSRYHSRRDGNELPAFHIVRCAWLELEICLISVE</sequence>
<organism evidence="1">
    <name type="scientific">Brugia malayi</name>
    <name type="common">Filarial nematode worm</name>
    <dbReference type="NCBI Taxonomy" id="6279"/>
    <lineage>
        <taxon>Eukaryota</taxon>
        <taxon>Metazoa</taxon>
        <taxon>Ecdysozoa</taxon>
        <taxon>Nematoda</taxon>
        <taxon>Chromadorea</taxon>
        <taxon>Rhabditida</taxon>
        <taxon>Spirurina</taxon>
        <taxon>Spiruromorpha</taxon>
        <taxon>Filarioidea</taxon>
        <taxon>Onchocercidae</taxon>
        <taxon>Brugia</taxon>
    </lineage>
</organism>
<reference evidence="1" key="2">
    <citation type="submission" date="2012-12" db="EMBL/GenBank/DDBJ databases">
        <authorList>
            <consortium name="WormBase Consortium"/>
            <person name="Ghedin E."/>
            <person name="Paulini M."/>
        </authorList>
    </citation>
    <scope>NUCLEOTIDE SEQUENCE</scope>
    <source>
        <strain evidence="1">FR3</strain>
    </source>
</reference>
<dbReference type="CTD" id="66057842"/>
<dbReference type="GeneID" id="66057842"/>
<protein>
    <submittedName>
        <fullName evidence="1 4">Bm1339</fullName>
    </submittedName>
</protein>
<evidence type="ECO:0000313" key="3">
    <source>
        <dbReference type="Proteomes" id="UP000006672"/>
    </source>
</evidence>
<dbReference type="EMBL" id="LN856957">
    <property type="protein sequence ID" value="CDP96271.1"/>
    <property type="molecule type" value="Genomic_DNA"/>
</dbReference>
<dbReference type="RefSeq" id="XP_042937782.1">
    <property type="nucleotide sequence ID" value="XM_043081848.1"/>
</dbReference>
<accession>A0A1U7F150</accession>
<dbReference type="WBParaSite" id="Bm1339.1">
    <property type="protein sequence ID" value="Bm1339.1"/>
    <property type="gene ID" value="WBGene00221600"/>
</dbReference>
<dbReference type="EMBL" id="CAAKNF010000195">
    <property type="protein sequence ID" value="VIO98462.1"/>
    <property type="molecule type" value="Genomic_DNA"/>
</dbReference>
<reference evidence="2" key="3">
    <citation type="submission" date="2019-04" db="EMBL/GenBank/DDBJ databases">
        <authorList>
            <person name="Howe K."/>
            <person name="Paulini M."/>
            <person name="Williams G."/>
        </authorList>
    </citation>
    <scope>NUCLEOTIDE SEQUENCE [LARGE SCALE GENOMIC DNA]</scope>
    <source>
        <strain evidence="2">FR3</strain>
    </source>
</reference>
<dbReference type="AlphaFoldDB" id="A0A1U7F150"/>
<dbReference type="KEGG" id="bmy:BM_BM1339"/>